<sequence>MAIVVEEINGDPTLLTNLSIDDRISAIDELEEIIGDPTLLMNLSIYDRRSAINELKERSDAIKEFEQR</sequence>
<dbReference type="InParanoid" id="A0A2P5FQ70"/>
<protein>
    <submittedName>
        <fullName evidence="1">Uncharacterized protein</fullName>
    </submittedName>
</protein>
<proteinExistence type="predicted"/>
<evidence type="ECO:0000313" key="2">
    <source>
        <dbReference type="Proteomes" id="UP000237000"/>
    </source>
</evidence>
<reference evidence="2" key="1">
    <citation type="submission" date="2016-06" db="EMBL/GenBank/DDBJ databases">
        <title>Parallel loss of symbiosis genes in relatives of nitrogen-fixing non-legume Parasponia.</title>
        <authorList>
            <person name="Van Velzen R."/>
            <person name="Holmer R."/>
            <person name="Bu F."/>
            <person name="Rutten L."/>
            <person name="Van Zeijl A."/>
            <person name="Liu W."/>
            <person name="Santuari L."/>
            <person name="Cao Q."/>
            <person name="Sharma T."/>
            <person name="Shen D."/>
            <person name="Roswanjaya Y."/>
            <person name="Wardhani T."/>
            <person name="Kalhor M.S."/>
            <person name="Jansen J."/>
            <person name="Van den Hoogen J."/>
            <person name="Gungor B."/>
            <person name="Hartog M."/>
            <person name="Hontelez J."/>
            <person name="Verver J."/>
            <person name="Yang W.-C."/>
            <person name="Schijlen E."/>
            <person name="Repin R."/>
            <person name="Schilthuizen M."/>
            <person name="Schranz E."/>
            <person name="Heidstra R."/>
            <person name="Miyata K."/>
            <person name="Fedorova E."/>
            <person name="Kohlen W."/>
            <person name="Bisseling T."/>
            <person name="Smit S."/>
            <person name="Geurts R."/>
        </authorList>
    </citation>
    <scope>NUCLEOTIDE SEQUENCE [LARGE SCALE GENOMIC DNA]</scope>
    <source>
        <strain evidence="2">cv. RG33-2</strain>
    </source>
</reference>
<dbReference type="Proteomes" id="UP000237000">
    <property type="component" value="Unassembled WGS sequence"/>
</dbReference>
<dbReference type="EMBL" id="JXTC01000016">
    <property type="protein sequence ID" value="PON99957.1"/>
    <property type="molecule type" value="Genomic_DNA"/>
</dbReference>
<gene>
    <name evidence="1" type="ORF">TorRG33x02_043750</name>
</gene>
<organism evidence="1 2">
    <name type="scientific">Trema orientale</name>
    <name type="common">Charcoal tree</name>
    <name type="synonym">Celtis orientalis</name>
    <dbReference type="NCBI Taxonomy" id="63057"/>
    <lineage>
        <taxon>Eukaryota</taxon>
        <taxon>Viridiplantae</taxon>
        <taxon>Streptophyta</taxon>
        <taxon>Embryophyta</taxon>
        <taxon>Tracheophyta</taxon>
        <taxon>Spermatophyta</taxon>
        <taxon>Magnoliopsida</taxon>
        <taxon>eudicotyledons</taxon>
        <taxon>Gunneridae</taxon>
        <taxon>Pentapetalae</taxon>
        <taxon>rosids</taxon>
        <taxon>fabids</taxon>
        <taxon>Rosales</taxon>
        <taxon>Cannabaceae</taxon>
        <taxon>Trema</taxon>
    </lineage>
</organism>
<keyword evidence="2" id="KW-1185">Reference proteome</keyword>
<evidence type="ECO:0000313" key="1">
    <source>
        <dbReference type="EMBL" id="PON99957.1"/>
    </source>
</evidence>
<dbReference type="AlphaFoldDB" id="A0A2P5FQ70"/>
<name>A0A2P5FQ70_TREOI</name>
<comment type="caution">
    <text evidence="1">The sequence shown here is derived from an EMBL/GenBank/DDBJ whole genome shotgun (WGS) entry which is preliminary data.</text>
</comment>
<accession>A0A2P5FQ70</accession>